<dbReference type="SUPFAM" id="SSF56112">
    <property type="entry name" value="Protein kinase-like (PK-like)"/>
    <property type="match status" value="1"/>
</dbReference>
<dbReference type="Gene3D" id="3.90.1200.10">
    <property type="match status" value="1"/>
</dbReference>
<protein>
    <recommendedName>
        <fullName evidence="1">protein-ribulosamine 3-kinase</fullName>
        <ecNumber evidence="1">2.7.1.172</ecNumber>
    </recommendedName>
</protein>
<dbReference type="AlphaFoldDB" id="H0EPD9"/>
<evidence type="ECO:0000313" key="3">
    <source>
        <dbReference type="EMBL" id="EHK99639.1"/>
    </source>
</evidence>
<comment type="caution">
    <text evidence="3">The sequence shown here is derived from an EMBL/GenBank/DDBJ whole genome shotgun (WGS) entry which is preliminary data.</text>
</comment>
<dbReference type="Proteomes" id="UP000005446">
    <property type="component" value="Unassembled WGS sequence"/>
</dbReference>
<organism evidence="3 4">
    <name type="scientific">Glarea lozoyensis (strain ATCC 74030 / MF5533)</name>
    <dbReference type="NCBI Taxonomy" id="1104152"/>
    <lineage>
        <taxon>Eukaryota</taxon>
        <taxon>Fungi</taxon>
        <taxon>Dikarya</taxon>
        <taxon>Ascomycota</taxon>
        <taxon>Pezizomycotina</taxon>
        <taxon>Leotiomycetes</taxon>
        <taxon>Helotiales</taxon>
        <taxon>Helotiaceae</taxon>
        <taxon>Glarea</taxon>
    </lineage>
</organism>
<reference evidence="3 4" key="1">
    <citation type="journal article" date="2012" name="Eukaryot. Cell">
        <title>Genome sequence of the fungus Glarea lozoyensis: the first genome sequence of a species from the Helotiaceae family.</title>
        <authorList>
            <person name="Youssar L."/>
            <person name="Gruening B.A."/>
            <person name="Erxleben A."/>
            <person name="Guenther S."/>
            <person name="Huettel W."/>
        </authorList>
    </citation>
    <scope>NUCLEOTIDE SEQUENCE [LARGE SCALE GENOMIC DNA]</scope>
    <source>
        <strain evidence="4">ATCC 74030 / MF5533</strain>
    </source>
</reference>
<comment type="catalytic activity">
    <reaction evidence="2">
        <text>N(6)-D-ribulosyl-L-lysyl-[protein] + ATP = N(6)-(3-O-phospho-D-ribulosyl)-L-lysyl-[protein] + ADP + H(+)</text>
        <dbReference type="Rhea" id="RHEA:48432"/>
        <dbReference type="Rhea" id="RHEA-COMP:12103"/>
        <dbReference type="Rhea" id="RHEA-COMP:12104"/>
        <dbReference type="ChEBI" id="CHEBI:15378"/>
        <dbReference type="ChEBI" id="CHEBI:30616"/>
        <dbReference type="ChEBI" id="CHEBI:90418"/>
        <dbReference type="ChEBI" id="CHEBI:90420"/>
        <dbReference type="ChEBI" id="CHEBI:456216"/>
        <dbReference type="EC" id="2.7.1.172"/>
    </reaction>
    <physiologicalReaction direction="left-to-right" evidence="2">
        <dbReference type="Rhea" id="RHEA:48433"/>
    </physiologicalReaction>
</comment>
<accession>H0EPD9</accession>
<dbReference type="InterPro" id="IPR016477">
    <property type="entry name" value="Fructo-/Ketosamine-3-kinase"/>
</dbReference>
<dbReference type="HOGENOM" id="CLU_036517_1_2_1"/>
<gene>
    <name evidence="3" type="ORF">M7I_4514</name>
</gene>
<dbReference type="EC" id="2.7.1.172" evidence="1"/>
<evidence type="ECO:0000313" key="4">
    <source>
        <dbReference type="Proteomes" id="UP000005446"/>
    </source>
</evidence>
<evidence type="ECO:0000256" key="2">
    <source>
        <dbReference type="ARBA" id="ARBA00048655"/>
    </source>
</evidence>
<dbReference type="EMBL" id="AGUE01000110">
    <property type="protein sequence ID" value="EHK99639.1"/>
    <property type="molecule type" value="Genomic_DNA"/>
</dbReference>
<dbReference type="GO" id="GO:0102193">
    <property type="term" value="F:protein-ribulosamine 3-kinase activity"/>
    <property type="evidence" value="ECO:0007669"/>
    <property type="project" value="UniProtKB-EC"/>
</dbReference>
<evidence type="ECO:0000256" key="1">
    <source>
        <dbReference type="ARBA" id="ARBA00011961"/>
    </source>
</evidence>
<dbReference type="Pfam" id="PF03881">
    <property type="entry name" value="Fructosamin_kin"/>
    <property type="match status" value="1"/>
</dbReference>
<proteinExistence type="predicted"/>
<dbReference type="InterPro" id="IPR011009">
    <property type="entry name" value="Kinase-like_dom_sf"/>
</dbReference>
<dbReference type="PANTHER" id="PTHR12149">
    <property type="entry name" value="FRUCTOSAMINE 3 KINASE-RELATED PROTEIN"/>
    <property type="match status" value="1"/>
</dbReference>
<sequence length="286" mass="31849">MAITDEDSTAVSTTAILAGLNGKFPIDDAVIEGKITTQRPDGSEKLFFLKAAFGEHGGVILKGESESADIIYGLMPDFIPRPYTRRAGNPVDTWATFYGNLLQGICNVDLETNGSWPELERATKQVITKVIPILLGNLKHEGEPIEPCILHGDLWDSNLGTNMATGEVVMYDVGSYYGHNEMDLGQWRADFCTHLRSNIYTRHYLKNYPAADPVEQFDDRNRLYSMKGTMNYSAGHPGSIVRQTVYNNMCYLCEKYAPIDGIDKYDAQKDPSVTGAQLTPDFTKRD</sequence>
<dbReference type="InParanoid" id="H0EPD9"/>
<dbReference type="OrthoDB" id="5772781at2759"/>
<dbReference type="PANTHER" id="PTHR12149:SF8">
    <property type="entry name" value="PROTEIN-RIBULOSAMINE 3-KINASE"/>
    <property type="match status" value="1"/>
</dbReference>
<name>H0EPD9_GLAL7</name>
<keyword evidence="4" id="KW-1185">Reference proteome</keyword>